<feature type="region of interest" description="Disordered" evidence="1">
    <location>
        <begin position="374"/>
        <end position="394"/>
    </location>
</feature>
<gene>
    <name evidence="2" type="ORF">PPACK8108_LOCUS22640</name>
</gene>
<feature type="compositionally biased region" description="Basic and acidic residues" evidence="1">
    <location>
        <begin position="432"/>
        <end position="447"/>
    </location>
</feature>
<name>A0AAV0BKN6_PHAPC</name>
<feature type="region of interest" description="Disordered" evidence="1">
    <location>
        <begin position="229"/>
        <end position="271"/>
    </location>
</feature>
<protein>
    <submittedName>
        <fullName evidence="2">Expressed protein</fullName>
    </submittedName>
</protein>
<sequence length="484" mass="55559">MSHLDSTHEALTAISFDKELFDLSLVNKKSLSDEKTASHSHDGFYNNKWDKNQLSSHQSRSSESLTSTTNSNSENKGDRVHKEKKLVRLDRDSELWRSPHCSSIYWRGNKLTFKEISSSLWAWSQNGIENARRKSFSQFHPPHSGHRAGMLDIFSPHRQKLANENVRRIYNDLYQILNTWNEMGILVNSSKKEELYTTEGKKQLRRIQNLLDFHIMIALREYGGLPLNPNKPDQASWPPPKKSKQSQSDTSNKKAEIISSPKSTPSVEIKNKSIIEHNLKTKETPEKQQICRHCHQVLKPNLIDQVPKNSDYETAQKTAREKVLDYLSGCESITRQSILSDNVGYEDNHSDDDDYDISTLNKSTSITWDRNSRISANSKVSSSSSENKNLRKSKSLAVLNKKKKVKKSKSNRSFRANELKEGEEFITEEEEERKGKELPLSKDKKVQVDPDITENKMLSAKGMEKIKSISFKTLPKLRIKKSTK</sequence>
<feature type="compositionally biased region" description="Basic and acidic residues" evidence="1">
    <location>
        <begin position="75"/>
        <end position="84"/>
    </location>
</feature>
<feature type="region of interest" description="Disordered" evidence="1">
    <location>
        <begin position="35"/>
        <end position="84"/>
    </location>
</feature>
<evidence type="ECO:0000313" key="2">
    <source>
        <dbReference type="EMBL" id="CAH7687799.1"/>
    </source>
</evidence>
<comment type="caution">
    <text evidence="2">The sequence shown here is derived from an EMBL/GenBank/DDBJ whole genome shotgun (WGS) entry which is preliminary data.</text>
</comment>
<feature type="compositionally biased region" description="Low complexity" evidence="1">
    <location>
        <begin position="374"/>
        <end position="387"/>
    </location>
</feature>
<accession>A0AAV0BKN6</accession>
<dbReference type="Proteomes" id="UP001153365">
    <property type="component" value="Unassembled WGS sequence"/>
</dbReference>
<feature type="compositionally biased region" description="Low complexity" evidence="1">
    <location>
        <begin position="52"/>
        <end position="74"/>
    </location>
</feature>
<reference evidence="2" key="1">
    <citation type="submission" date="2022-06" db="EMBL/GenBank/DDBJ databases">
        <authorList>
            <consortium name="SYNGENTA / RWTH Aachen University"/>
        </authorList>
    </citation>
    <scope>NUCLEOTIDE SEQUENCE</scope>
</reference>
<feature type="region of interest" description="Disordered" evidence="1">
    <location>
        <begin position="406"/>
        <end position="447"/>
    </location>
</feature>
<proteinExistence type="predicted"/>
<dbReference type="AlphaFoldDB" id="A0AAV0BKN6"/>
<keyword evidence="3" id="KW-1185">Reference proteome</keyword>
<evidence type="ECO:0000313" key="3">
    <source>
        <dbReference type="Proteomes" id="UP001153365"/>
    </source>
</evidence>
<evidence type="ECO:0000256" key="1">
    <source>
        <dbReference type="SAM" id="MobiDB-lite"/>
    </source>
</evidence>
<dbReference type="EMBL" id="CALTRL010005910">
    <property type="protein sequence ID" value="CAH7687799.1"/>
    <property type="molecule type" value="Genomic_DNA"/>
</dbReference>
<organism evidence="2 3">
    <name type="scientific">Phakopsora pachyrhizi</name>
    <name type="common">Asian soybean rust disease fungus</name>
    <dbReference type="NCBI Taxonomy" id="170000"/>
    <lineage>
        <taxon>Eukaryota</taxon>
        <taxon>Fungi</taxon>
        <taxon>Dikarya</taxon>
        <taxon>Basidiomycota</taxon>
        <taxon>Pucciniomycotina</taxon>
        <taxon>Pucciniomycetes</taxon>
        <taxon>Pucciniales</taxon>
        <taxon>Phakopsoraceae</taxon>
        <taxon>Phakopsora</taxon>
    </lineage>
</organism>